<reference evidence="3" key="2">
    <citation type="submission" date="2018-02" db="UniProtKB">
        <authorList>
            <consortium name="EnsemblPlants"/>
        </authorList>
    </citation>
    <scope>IDENTIFICATION</scope>
    <source>
        <strain evidence="3">Williams 82</strain>
    </source>
</reference>
<dbReference type="AlphaFoldDB" id="A0A0R0H454"/>
<reference evidence="2" key="3">
    <citation type="submission" date="2018-07" db="EMBL/GenBank/DDBJ databases">
        <title>WGS assembly of Glycine max.</title>
        <authorList>
            <person name="Schmutz J."/>
            <person name="Cannon S."/>
            <person name="Schlueter J."/>
            <person name="Ma J."/>
            <person name="Mitros T."/>
            <person name="Nelson W."/>
            <person name="Hyten D."/>
            <person name="Song Q."/>
            <person name="Thelen J."/>
            <person name="Cheng J."/>
            <person name="Xu D."/>
            <person name="Hellsten U."/>
            <person name="May G."/>
            <person name="Yu Y."/>
            <person name="Sakurai T."/>
            <person name="Umezawa T."/>
            <person name="Bhattacharyya M."/>
            <person name="Sandhu D."/>
            <person name="Valliyodan B."/>
            <person name="Lindquist E."/>
            <person name="Peto M."/>
            <person name="Grant D."/>
            <person name="Shu S."/>
            <person name="Goodstein D."/>
            <person name="Barry K."/>
            <person name="Futrell-Griggs M."/>
            <person name="Abernathy B."/>
            <person name="Du J."/>
            <person name="Tian Z."/>
            <person name="Zhu L."/>
            <person name="Gill N."/>
            <person name="Joshi T."/>
            <person name="Libault M."/>
            <person name="Sethuraman A."/>
            <person name="Zhang X."/>
            <person name="Shinozaki K."/>
            <person name="Nguyen H."/>
            <person name="Wing R."/>
            <person name="Cregan P."/>
            <person name="Specht J."/>
            <person name="Grimwood J."/>
            <person name="Rokhsar D."/>
            <person name="Stacey G."/>
            <person name="Shoemaker R."/>
            <person name="Jackson S."/>
        </authorList>
    </citation>
    <scope>NUCLEOTIDE SEQUENCE</scope>
    <source>
        <tissue evidence="2">Callus</tissue>
    </source>
</reference>
<evidence type="ECO:0000313" key="2">
    <source>
        <dbReference type="EMBL" id="KRH25271.1"/>
    </source>
</evidence>
<feature type="region of interest" description="Disordered" evidence="1">
    <location>
        <begin position="53"/>
        <end position="84"/>
    </location>
</feature>
<dbReference type="Proteomes" id="UP000008827">
    <property type="component" value="Chromosome 12"/>
</dbReference>
<name>A0A0R0H454_SOYBN</name>
<evidence type="ECO:0000256" key="1">
    <source>
        <dbReference type="SAM" id="MobiDB-lite"/>
    </source>
</evidence>
<dbReference type="EnsemblPlants" id="KRH25271">
    <property type="protein sequence ID" value="KRH25271"/>
    <property type="gene ID" value="GLYMA_12G091800"/>
</dbReference>
<sequence length="84" mass="9316">MFAANSKNHHTQDSGALSRTQRVMHLRPALHWSSLPLPQEVLGRPFCFSQVKSAHHHRQRPPHRSCAQPTQNMGACGPTQGLGT</sequence>
<accession>A0A0R0H454</accession>
<feature type="region of interest" description="Disordered" evidence="1">
    <location>
        <begin position="1"/>
        <end position="20"/>
    </location>
</feature>
<gene>
    <name evidence="2" type="ORF">GLYMA_12G091800</name>
</gene>
<feature type="compositionally biased region" description="Basic residues" evidence="1">
    <location>
        <begin position="53"/>
        <end position="63"/>
    </location>
</feature>
<protein>
    <submittedName>
        <fullName evidence="2 3">Uncharacterized protein</fullName>
    </submittedName>
</protein>
<dbReference type="Gramene" id="KRH25271">
    <property type="protein sequence ID" value="KRH25271"/>
    <property type="gene ID" value="GLYMA_12G091800"/>
</dbReference>
<evidence type="ECO:0000313" key="4">
    <source>
        <dbReference type="Proteomes" id="UP000008827"/>
    </source>
</evidence>
<evidence type="ECO:0000313" key="3">
    <source>
        <dbReference type="EnsemblPlants" id="KRH25271"/>
    </source>
</evidence>
<reference evidence="2 3" key="1">
    <citation type="journal article" date="2010" name="Nature">
        <title>Genome sequence of the palaeopolyploid soybean.</title>
        <authorList>
            <person name="Schmutz J."/>
            <person name="Cannon S.B."/>
            <person name="Schlueter J."/>
            <person name="Ma J."/>
            <person name="Mitros T."/>
            <person name="Nelson W."/>
            <person name="Hyten D.L."/>
            <person name="Song Q."/>
            <person name="Thelen J.J."/>
            <person name="Cheng J."/>
            <person name="Xu D."/>
            <person name="Hellsten U."/>
            <person name="May G.D."/>
            <person name="Yu Y."/>
            <person name="Sakurai T."/>
            <person name="Umezawa T."/>
            <person name="Bhattacharyya M.K."/>
            <person name="Sandhu D."/>
            <person name="Valliyodan B."/>
            <person name="Lindquist E."/>
            <person name="Peto M."/>
            <person name="Grant D."/>
            <person name="Shu S."/>
            <person name="Goodstein D."/>
            <person name="Barry K."/>
            <person name="Futrell-Griggs M."/>
            <person name="Abernathy B."/>
            <person name="Du J."/>
            <person name="Tian Z."/>
            <person name="Zhu L."/>
            <person name="Gill N."/>
            <person name="Joshi T."/>
            <person name="Libault M."/>
            <person name="Sethuraman A."/>
            <person name="Zhang X.-C."/>
            <person name="Shinozaki K."/>
            <person name="Nguyen H.T."/>
            <person name="Wing R.A."/>
            <person name="Cregan P."/>
            <person name="Specht J."/>
            <person name="Grimwood J."/>
            <person name="Rokhsar D."/>
            <person name="Stacey G."/>
            <person name="Shoemaker R.C."/>
            <person name="Jackson S.A."/>
        </authorList>
    </citation>
    <scope>NUCLEOTIDE SEQUENCE [LARGE SCALE GENOMIC DNA]</scope>
    <source>
        <strain evidence="3">cv. Williams 82</strain>
        <tissue evidence="2">Callus</tissue>
    </source>
</reference>
<dbReference type="InParanoid" id="A0A0R0H454"/>
<dbReference type="EMBL" id="CM000845">
    <property type="protein sequence ID" value="KRH25271.1"/>
    <property type="molecule type" value="Genomic_DNA"/>
</dbReference>
<organism evidence="2">
    <name type="scientific">Glycine max</name>
    <name type="common">Soybean</name>
    <name type="synonym">Glycine hispida</name>
    <dbReference type="NCBI Taxonomy" id="3847"/>
    <lineage>
        <taxon>Eukaryota</taxon>
        <taxon>Viridiplantae</taxon>
        <taxon>Streptophyta</taxon>
        <taxon>Embryophyta</taxon>
        <taxon>Tracheophyta</taxon>
        <taxon>Spermatophyta</taxon>
        <taxon>Magnoliopsida</taxon>
        <taxon>eudicotyledons</taxon>
        <taxon>Gunneridae</taxon>
        <taxon>Pentapetalae</taxon>
        <taxon>rosids</taxon>
        <taxon>fabids</taxon>
        <taxon>Fabales</taxon>
        <taxon>Fabaceae</taxon>
        <taxon>Papilionoideae</taxon>
        <taxon>50 kb inversion clade</taxon>
        <taxon>NPAAA clade</taxon>
        <taxon>indigoferoid/millettioid clade</taxon>
        <taxon>Phaseoleae</taxon>
        <taxon>Glycine</taxon>
        <taxon>Glycine subgen. Soja</taxon>
    </lineage>
</organism>
<proteinExistence type="predicted"/>
<keyword evidence="4" id="KW-1185">Reference proteome</keyword>